<comment type="similarity">
    <text evidence="1">Belongs to the mTERF family.</text>
</comment>
<keyword evidence="3" id="KW-0809">Transit peptide</keyword>
<dbReference type="GO" id="GO:0003676">
    <property type="term" value="F:nucleic acid binding"/>
    <property type="evidence" value="ECO:0007669"/>
    <property type="project" value="InterPro"/>
</dbReference>
<keyword evidence="5" id="KW-1185">Reference proteome</keyword>
<comment type="caution">
    <text evidence="4">The sequence shown here is derived from an EMBL/GenBank/DDBJ whole genome shotgun (WGS) entry which is preliminary data.</text>
</comment>
<organism evidence="4 5">
    <name type="scientific">Artemisia annua</name>
    <name type="common">Sweet wormwood</name>
    <dbReference type="NCBI Taxonomy" id="35608"/>
    <lineage>
        <taxon>Eukaryota</taxon>
        <taxon>Viridiplantae</taxon>
        <taxon>Streptophyta</taxon>
        <taxon>Embryophyta</taxon>
        <taxon>Tracheophyta</taxon>
        <taxon>Spermatophyta</taxon>
        <taxon>Magnoliopsida</taxon>
        <taxon>eudicotyledons</taxon>
        <taxon>Gunneridae</taxon>
        <taxon>Pentapetalae</taxon>
        <taxon>asterids</taxon>
        <taxon>campanulids</taxon>
        <taxon>Asterales</taxon>
        <taxon>Asteraceae</taxon>
        <taxon>Asteroideae</taxon>
        <taxon>Anthemideae</taxon>
        <taxon>Artemisiinae</taxon>
        <taxon>Artemisia</taxon>
    </lineage>
</organism>
<name>A0A2U1LNF4_ARTAN</name>
<dbReference type="PANTHER" id="PTHR13068">
    <property type="entry name" value="CGI-12 PROTEIN-RELATED"/>
    <property type="match status" value="1"/>
</dbReference>
<proteinExistence type="inferred from homology"/>
<gene>
    <name evidence="4" type="ORF">CTI12_AA322930</name>
</gene>
<evidence type="ECO:0000256" key="3">
    <source>
        <dbReference type="ARBA" id="ARBA00022946"/>
    </source>
</evidence>
<reference evidence="4 5" key="1">
    <citation type="journal article" date="2018" name="Mol. Plant">
        <title>The genome of Artemisia annua provides insight into the evolution of Asteraceae family and artemisinin biosynthesis.</title>
        <authorList>
            <person name="Shen Q."/>
            <person name="Zhang L."/>
            <person name="Liao Z."/>
            <person name="Wang S."/>
            <person name="Yan T."/>
            <person name="Shi P."/>
            <person name="Liu M."/>
            <person name="Fu X."/>
            <person name="Pan Q."/>
            <person name="Wang Y."/>
            <person name="Lv Z."/>
            <person name="Lu X."/>
            <person name="Zhang F."/>
            <person name="Jiang W."/>
            <person name="Ma Y."/>
            <person name="Chen M."/>
            <person name="Hao X."/>
            <person name="Li L."/>
            <person name="Tang Y."/>
            <person name="Lv G."/>
            <person name="Zhou Y."/>
            <person name="Sun X."/>
            <person name="Brodelius P.E."/>
            <person name="Rose J.K.C."/>
            <person name="Tang K."/>
        </authorList>
    </citation>
    <scope>NUCLEOTIDE SEQUENCE [LARGE SCALE GENOMIC DNA]</scope>
    <source>
        <strain evidence="5">cv. Huhao1</strain>
        <tissue evidence="4">Leaf</tissue>
    </source>
</reference>
<dbReference type="EMBL" id="PKPP01008500">
    <property type="protein sequence ID" value="PWA50530.1"/>
    <property type="molecule type" value="Genomic_DNA"/>
</dbReference>
<accession>A0A2U1LNF4</accession>
<dbReference type="Proteomes" id="UP000245207">
    <property type="component" value="Unassembled WGS sequence"/>
</dbReference>
<keyword evidence="2" id="KW-0805">Transcription regulation</keyword>
<keyword evidence="2" id="KW-0806">Transcription termination</keyword>
<evidence type="ECO:0000256" key="2">
    <source>
        <dbReference type="ARBA" id="ARBA00022472"/>
    </source>
</evidence>
<dbReference type="Gene3D" id="1.25.70.10">
    <property type="entry name" value="Transcription termination factor 3, mitochondrial"/>
    <property type="match status" value="2"/>
</dbReference>
<dbReference type="FunFam" id="1.25.70.10:FF:000001">
    <property type="entry name" value="Mitochondrial transcription termination factor-like"/>
    <property type="match status" value="1"/>
</dbReference>
<dbReference type="STRING" id="35608.A0A2U1LNF4"/>
<evidence type="ECO:0000313" key="4">
    <source>
        <dbReference type="EMBL" id="PWA50530.1"/>
    </source>
</evidence>
<dbReference type="InterPro" id="IPR038538">
    <property type="entry name" value="MTERF_sf"/>
</dbReference>
<sequence length="350" mass="40528">MSIKKFQRITLISFKTHCINNHTPLLSSFSTTAQPDKQIPAYETSPKKIGSVASFLKESGFSDALLAKIEKTRPKLLTSKLEQTIKPKINFFQDMGLSATQIADVVSADPRILTRVSIQFIERSVTVLKKVLGDKMYDSRILKNFGWFLNYDLDKTLVPNVEFMRSCGIEQSQILQLFYNYPRFLLHKEENFKEFVRRVDEMGVDRESKLFVYAVRTVGSMSLESWEQKLDVFRGLGYTEVDIISTFRKFPNVFALSERKIKETAEFLLSSGRFDSSYIFRYPYVLIFSLDGRLKPRLRVLEILEREKILKFKPTTTVFSISDSKFFAKFVKPHLDKVKDLSFLVSDAET</sequence>
<dbReference type="OrthoDB" id="637682at2759"/>
<evidence type="ECO:0000256" key="1">
    <source>
        <dbReference type="ARBA" id="ARBA00007692"/>
    </source>
</evidence>
<dbReference type="AlphaFoldDB" id="A0A2U1LNF4"/>
<keyword evidence="2" id="KW-0804">Transcription</keyword>
<dbReference type="PANTHER" id="PTHR13068:SF130">
    <property type="entry name" value="TRANSCRIPTION TERMINATION FACTOR MTERF6, CHLOROPLASTIC_MITOCHONDRIAL-LIKE"/>
    <property type="match status" value="1"/>
</dbReference>
<evidence type="ECO:0000313" key="5">
    <source>
        <dbReference type="Proteomes" id="UP000245207"/>
    </source>
</evidence>
<dbReference type="GO" id="GO:0006353">
    <property type="term" value="P:DNA-templated transcription termination"/>
    <property type="evidence" value="ECO:0007669"/>
    <property type="project" value="UniProtKB-KW"/>
</dbReference>
<dbReference type="Pfam" id="PF02536">
    <property type="entry name" value="mTERF"/>
    <property type="match status" value="1"/>
</dbReference>
<dbReference type="InterPro" id="IPR003690">
    <property type="entry name" value="MTERF"/>
</dbReference>
<protein>
    <submittedName>
        <fullName evidence="4">Transcription termination factor MTERF8, chloroplastic</fullName>
    </submittedName>
</protein>
<dbReference type="SMART" id="SM00733">
    <property type="entry name" value="Mterf"/>
    <property type="match status" value="6"/>
</dbReference>